<sequence>MALAADRGLGDRLRVGLIGYGAHRRGAADGVVVTDWRSDTGKALRSLSRFGAADLRYPRAAQVEDVLAEVLRRIGAGPGPGRTVLLVIGDRPPHPPAPDGDVVRCPRRHDWRSLLGELEVRPDVALAAVRDQPAAPGGAAWARIGGTALKPLDTVDADALAAQLGLTAPPNGGIPVPLAC</sequence>
<dbReference type="Proteomes" id="UP000529783">
    <property type="component" value="Unassembled WGS sequence"/>
</dbReference>
<reference evidence="1 2" key="1">
    <citation type="submission" date="2020-07" db="EMBL/GenBank/DDBJ databases">
        <title>Sequencing the genomes of 1000 actinobacteria strains.</title>
        <authorList>
            <person name="Klenk H.-P."/>
        </authorList>
    </citation>
    <scope>NUCLEOTIDE SEQUENCE [LARGE SCALE GENOMIC DNA]</scope>
    <source>
        <strain evidence="1 2">DSM 40398</strain>
    </source>
</reference>
<name>A0A7Y9EB10_9ACTN</name>
<evidence type="ECO:0000313" key="2">
    <source>
        <dbReference type="Proteomes" id="UP000529783"/>
    </source>
</evidence>
<comment type="caution">
    <text evidence="1">The sequence shown here is derived from an EMBL/GenBank/DDBJ whole genome shotgun (WGS) entry which is preliminary data.</text>
</comment>
<evidence type="ECO:0000313" key="1">
    <source>
        <dbReference type="EMBL" id="NYD44488.1"/>
    </source>
</evidence>
<keyword evidence="2" id="KW-1185">Reference proteome</keyword>
<organism evidence="1 2">
    <name type="scientific">Actinomadura luteofluorescens</name>
    <dbReference type="NCBI Taxonomy" id="46163"/>
    <lineage>
        <taxon>Bacteria</taxon>
        <taxon>Bacillati</taxon>
        <taxon>Actinomycetota</taxon>
        <taxon>Actinomycetes</taxon>
        <taxon>Streptosporangiales</taxon>
        <taxon>Thermomonosporaceae</taxon>
        <taxon>Actinomadura</taxon>
    </lineage>
</organism>
<dbReference type="AlphaFoldDB" id="A0A7Y9EB10"/>
<gene>
    <name evidence="1" type="ORF">BJY14_000471</name>
</gene>
<dbReference type="EMBL" id="JACCBA010000001">
    <property type="protein sequence ID" value="NYD44488.1"/>
    <property type="molecule type" value="Genomic_DNA"/>
</dbReference>
<proteinExistence type="predicted"/>
<protein>
    <submittedName>
        <fullName evidence="1">Uncharacterized protein</fullName>
    </submittedName>
</protein>
<accession>A0A7Y9EB10</accession>